<dbReference type="Gene3D" id="3.40.50.720">
    <property type="entry name" value="NAD(P)-binding Rossmann-like Domain"/>
    <property type="match status" value="1"/>
</dbReference>
<dbReference type="Proteomes" id="UP000538196">
    <property type="component" value="Unassembled WGS sequence"/>
</dbReference>
<protein>
    <submittedName>
        <fullName evidence="2">Bacteriocin biosynthesis cyclodehydratase domain-containing protein</fullName>
    </submittedName>
</protein>
<dbReference type="EMBL" id="JACHVP010000001">
    <property type="protein sequence ID" value="MBB2965958.1"/>
    <property type="molecule type" value="Genomic_DNA"/>
</dbReference>
<dbReference type="AlphaFoldDB" id="A0A7W4UUF5"/>
<sequence length="309" mass="32143">MVLALDPRIPRVWRTPDTLQFGVDAPRLVLHPVSVAEERMITALADGVSVAGLRMIARRSRAAPDSVDALLAKVASVLERSPVDPAPTPLVIVDGEGRTAGRIVGHLRAEGVDVRSGLAWSDPLVESAMLAVIVGSYAIEPSRHGPWLRRDIQHLPVVFSDGGVDVGPLVRPGRGACVRCVDLHRADADPAWPAMAAQLHGRPRPGETELVSEAVAAVVAALVVAAVNAPNSLGAGWGSRFEAGAGGWMPRKHMPHPECGCLGLPVTPRETPPPSPPPGPDARAEPAPPGSGTAGETPAGRDSSHDAPS</sequence>
<gene>
    <name evidence="2" type="ORF">FHX33_000690</name>
</gene>
<proteinExistence type="predicted"/>
<comment type="caution">
    <text evidence="2">The sequence shown here is derived from an EMBL/GenBank/DDBJ whole genome shotgun (WGS) entry which is preliminary data.</text>
</comment>
<evidence type="ECO:0000313" key="2">
    <source>
        <dbReference type="EMBL" id="MBB2965958.1"/>
    </source>
</evidence>
<organism evidence="2 3">
    <name type="scientific">Leifsonia aquatica</name>
    <name type="common">Corynebacterium aquaticum</name>
    <dbReference type="NCBI Taxonomy" id="144185"/>
    <lineage>
        <taxon>Bacteria</taxon>
        <taxon>Bacillati</taxon>
        <taxon>Actinomycetota</taxon>
        <taxon>Actinomycetes</taxon>
        <taxon>Micrococcales</taxon>
        <taxon>Microbacteriaceae</taxon>
        <taxon>Leifsonia</taxon>
    </lineage>
</organism>
<feature type="region of interest" description="Disordered" evidence="1">
    <location>
        <begin position="260"/>
        <end position="309"/>
    </location>
</feature>
<reference evidence="2 3" key="1">
    <citation type="submission" date="2020-08" db="EMBL/GenBank/DDBJ databases">
        <title>Sequencing the genomes of 1000 actinobacteria strains.</title>
        <authorList>
            <person name="Klenk H.-P."/>
        </authorList>
    </citation>
    <scope>NUCLEOTIDE SEQUENCE [LARGE SCALE GENOMIC DNA]</scope>
    <source>
        <strain evidence="2 3">DSM 20146</strain>
    </source>
</reference>
<accession>A0A7W4UUF5</accession>
<evidence type="ECO:0000256" key="1">
    <source>
        <dbReference type="SAM" id="MobiDB-lite"/>
    </source>
</evidence>
<name>A0A7W4UUF5_LEIAQ</name>
<feature type="compositionally biased region" description="Pro residues" evidence="1">
    <location>
        <begin position="270"/>
        <end position="280"/>
    </location>
</feature>
<evidence type="ECO:0000313" key="3">
    <source>
        <dbReference type="Proteomes" id="UP000538196"/>
    </source>
</evidence>
<keyword evidence="3" id="KW-1185">Reference proteome</keyword>